<name>A0AAE0EGE1_9ROSI</name>
<organism evidence="4 5">
    <name type="scientific">Dipteronia sinensis</name>
    <dbReference type="NCBI Taxonomy" id="43782"/>
    <lineage>
        <taxon>Eukaryota</taxon>
        <taxon>Viridiplantae</taxon>
        <taxon>Streptophyta</taxon>
        <taxon>Embryophyta</taxon>
        <taxon>Tracheophyta</taxon>
        <taxon>Spermatophyta</taxon>
        <taxon>Magnoliopsida</taxon>
        <taxon>eudicotyledons</taxon>
        <taxon>Gunneridae</taxon>
        <taxon>Pentapetalae</taxon>
        <taxon>rosids</taxon>
        <taxon>malvids</taxon>
        <taxon>Sapindales</taxon>
        <taxon>Sapindaceae</taxon>
        <taxon>Hippocastanoideae</taxon>
        <taxon>Acereae</taxon>
        <taxon>Dipteronia</taxon>
    </lineage>
</organism>
<comment type="caution">
    <text evidence="4">The sequence shown here is derived from an EMBL/GenBank/DDBJ whole genome shotgun (WGS) entry which is preliminary data.</text>
</comment>
<keyword evidence="5" id="KW-1185">Reference proteome</keyword>
<evidence type="ECO:0000313" key="5">
    <source>
        <dbReference type="Proteomes" id="UP001281410"/>
    </source>
</evidence>
<evidence type="ECO:0008006" key="6">
    <source>
        <dbReference type="Google" id="ProtNLM"/>
    </source>
</evidence>
<comment type="similarity">
    <text evidence="1">Belongs to the ARG7 family.</text>
</comment>
<keyword evidence="3" id="KW-0341">Growth regulation</keyword>
<evidence type="ECO:0000256" key="1">
    <source>
        <dbReference type="ARBA" id="ARBA00006974"/>
    </source>
</evidence>
<dbReference type="Pfam" id="PF02519">
    <property type="entry name" value="Auxin_inducible"/>
    <property type="match status" value="1"/>
</dbReference>
<gene>
    <name evidence="4" type="ORF">Dsin_007345</name>
</gene>
<reference evidence="4" key="1">
    <citation type="journal article" date="2023" name="Plant J.">
        <title>Genome sequences and population genomics provide insights into the demographic history, inbreeding, and mutation load of two 'living fossil' tree species of Dipteronia.</title>
        <authorList>
            <person name="Feng Y."/>
            <person name="Comes H.P."/>
            <person name="Chen J."/>
            <person name="Zhu S."/>
            <person name="Lu R."/>
            <person name="Zhang X."/>
            <person name="Li P."/>
            <person name="Qiu J."/>
            <person name="Olsen K.M."/>
            <person name="Qiu Y."/>
        </authorList>
    </citation>
    <scope>NUCLEOTIDE SEQUENCE</scope>
    <source>
        <strain evidence="4">NBL</strain>
    </source>
</reference>
<evidence type="ECO:0000256" key="2">
    <source>
        <dbReference type="ARBA" id="ARBA00022473"/>
    </source>
</evidence>
<proteinExistence type="inferred from homology"/>
<dbReference type="Proteomes" id="UP001281410">
    <property type="component" value="Unassembled WGS sequence"/>
</dbReference>
<dbReference type="AlphaFoldDB" id="A0AAE0EGE1"/>
<dbReference type="GO" id="GO:0009733">
    <property type="term" value="P:response to auxin"/>
    <property type="evidence" value="ECO:0007669"/>
    <property type="project" value="InterPro"/>
</dbReference>
<protein>
    <recommendedName>
        <fullName evidence="6">Small auxin up regulated protein</fullName>
    </recommendedName>
</protein>
<evidence type="ECO:0000256" key="3">
    <source>
        <dbReference type="ARBA" id="ARBA00022604"/>
    </source>
</evidence>
<dbReference type="EMBL" id="JANJYJ010000002">
    <property type="protein sequence ID" value="KAK3227483.1"/>
    <property type="molecule type" value="Genomic_DNA"/>
</dbReference>
<keyword evidence="2" id="KW-0217">Developmental protein</keyword>
<evidence type="ECO:0000313" key="4">
    <source>
        <dbReference type="EMBL" id="KAK3227483.1"/>
    </source>
</evidence>
<sequence length="119" mass="13930">MSTFFKKILCRSHSNNKHKHKNSYYEKVEVGKKNETNYKIPKGFVPIYLRKNEDEESELIRYMIPINYLSCQPLNEFIKGSQDDPYETNFDGPITLPCTPEVFEELLEVCRKLSQASSS</sequence>
<dbReference type="InterPro" id="IPR003676">
    <property type="entry name" value="SAUR_fam"/>
</dbReference>
<accession>A0AAE0EGE1</accession>